<dbReference type="AlphaFoldDB" id="A0A0A9B278"/>
<feature type="compositionally biased region" description="Polar residues" evidence="1">
    <location>
        <begin position="21"/>
        <end position="35"/>
    </location>
</feature>
<reference evidence="2" key="1">
    <citation type="submission" date="2014-09" db="EMBL/GenBank/DDBJ databases">
        <authorList>
            <person name="Magalhaes I.L.F."/>
            <person name="Oliveira U."/>
            <person name="Santos F.R."/>
            <person name="Vidigal T.H.D.A."/>
            <person name="Brescovit A.D."/>
            <person name="Santos A.J."/>
        </authorList>
    </citation>
    <scope>NUCLEOTIDE SEQUENCE</scope>
    <source>
        <tissue evidence="2">Shoot tissue taken approximately 20 cm above the soil surface</tissue>
    </source>
</reference>
<name>A0A0A9B278_ARUDO</name>
<feature type="region of interest" description="Disordered" evidence="1">
    <location>
        <begin position="14"/>
        <end position="76"/>
    </location>
</feature>
<accession>A0A0A9B278</accession>
<evidence type="ECO:0000256" key="1">
    <source>
        <dbReference type="SAM" id="MobiDB-lite"/>
    </source>
</evidence>
<sequence length="76" mass="7905">MSLVFPCSIAEETVPLPPQLSPLQATASPKSTQGRLQRASWPNPIGRHRLPHLGPEPRASSSPMPAGAPSTAATVA</sequence>
<organism evidence="2">
    <name type="scientific">Arundo donax</name>
    <name type="common">Giant reed</name>
    <name type="synonym">Donax arundinaceus</name>
    <dbReference type="NCBI Taxonomy" id="35708"/>
    <lineage>
        <taxon>Eukaryota</taxon>
        <taxon>Viridiplantae</taxon>
        <taxon>Streptophyta</taxon>
        <taxon>Embryophyta</taxon>
        <taxon>Tracheophyta</taxon>
        <taxon>Spermatophyta</taxon>
        <taxon>Magnoliopsida</taxon>
        <taxon>Liliopsida</taxon>
        <taxon>Poales</taxon>
        <taxon>Poaceae</taxon>
        <taxon>PACMAD clade</taxon>
        <taxon>Arundinoideae</taxon>
        <taxon>Arundineae</taxon>
        <taxon>Arundo</taxon>
    </lineage>
</organism>
<proteinExistence type="predicted"/>
<reference evidence="2" key="2">
    <citation type="journal article" date="2015" name="Data Brief">
        <title>Shoot transcriptome of the giant reed, Arundo donax.</title>
        <authorList>
            <person name="Barrero R.A."/>
            <person name="Guerrero F.D."/>
            <person name="Moolhuijzen P."/>
            <person name="Goolsby J.A."/>
            <person name="Tidwell J."/>
            <person name="Bellgard S.E."/>
            <person name="Bellgard M.I."/>
        </authorList>
    </citation>
    <scope>NUCLEOTIDE SEQUENCE</scope>
    <source>
        <tissue evidence="2">Shoot tissue taken approximately 20 cm above the soil surface</tissue>
    </source>
</reference>
<protein>
    <submittedName>
        <fullName evidence="2">Uncharacterized protein</fullName>
    </submittedName>
</protein>
<dbReference type="EMBL" id="GBRH01241657">
    <property type="protein sequence ID" value="JAD56238.1"/>
    <property type="molecule type" value="Transcribed_RNA"/>
</dbReference>
<evidence type="ECO:0000313" key="2">
    <source>
        <dbReference type="EMBL" id="JAD56238.1"/>
    </source>
</evidence>
<feature type="compositionally biased region" description="Low complexity" evidence="1">
    <location>
        <begin position="57"/>
        <end position="76"/>
    </location>
</feature>